<evidence type="ECO:0000313" key="14">
    <source>
        <dbReference type="RefSeq" id="XP_011299431.1"/>
    </source>
</evidence>
<dbReference type="GeneID" id="105264321"/>
<dbReference type="InterPro" id="IPR013780">
    <property type="entry name" value="Glyco_hydro_b"/>
</dbReference>
<dbReference type="GO" id="GO:0006004">
    <property type="term" value="P:fucose metabolic process"/>
    <property type="evidence" value="ECO:0007669"/>
    <property type="project" value="InterPro"/>
</dbReference>
<protein>
    <recommendedName>
        <fullName evidence="8">Putative alpha-L-fucosidase</fullName>
        <ecNumber evidence="3">3.2.1.51</ecNumber>
    </recommendedName>
    <alternativeName>
        <fullName evidence="9">Alpha-L-fucoside fucohydrolase</fullName>
    </alternativeName>
</protein>
<reference evidence="14" key="1">
    <citation type="submission" date="2025-08" db="UniProtKB">
        <authorList>
            <consortium name="RefSeq"/>
        </authorList>
    </citation>
    <scope>IDENTIFICATION</scope>
    <source>
        <strain evidence="14">USDA-PBARC FA_bdor</strain>
        <tissue evidence="14">Whole organism</tissue>
    </source>
</reference>
<keyword evidence="4 10" id="KW-0732">Signal</keyword>
<dbReference type="SUPFAM" id="SSF51445">
    <property type="entry name" value="(Trans)glycosidases"/>
    <property type="match status" value="1"/>
</dbReference>
<keyword evidence="6" id="KW-0325">Glycoprotein</keyword>
<dbReference type="Proteomes" id="UP000694866">
    <property type="component" value="Unplaced"/>
</dbReference>
<dbReference type="Pfam" id="PF16757">
    <property type="entry name" value="Fucosidase_C"/>
    <property type="match status" value="1"/>
</dbReference>
<sequence>MMLIQILLVSYLIIAVQSEFVTNVSVVEPKNLQGLRGGIRRYLPTWESLDSRPLPKWYDEAKIGIFIHWGVYSVPSFHSEWFWNHWKTDPIGGELKKFMKKNYKPHFSYQDFARDFTAEFFDPNEWAKLFVDSGAKYVVLTSKHHEGYTLWSSNYSFSWNSMDVGPHKDLVGELANAIRATKTLRFGLYHSFFEWYNPLYLEDKNNKFNTDKFMQNKVIPEMYEIVEKYKPEVFWSDGDGGTSEEYWKSKEFIAYLYNDSPVKDTVVVNDRWGIGTACKHGDFYSCADRYNPGHLLPHKWENAMTIDRQSWGFRRNARLEDFLTIEELVRELVSTVSCGGNLLVNVGPTKDGIIVPIFQDRLLSLGRWLKVNGEAIYNSTPWLIQSDTPEKNVWYTFREDLKALYVIILEWPSDNILELHAVKIVKPANYQMLGYPGTIEHDGMKLKLPPAAHRGQPAWVVKINEL</sequence>
<evidence type="ECO:0000256" key="4">
    <source>
        <dbReference type="ARBA" id="ARBA00022729"/>
    </source>
</evidence>
<dbReference type="RefSeq" id="XP_011299431.1">
    <property type="nucleotide sequence ID" value="XM_011301129.1"/>
</dbReference>
<evidence type="ECO:0000256" key="10">
    <source>
        <dbReference type="PIRNR" id="PIRNR001092"/>
    </source>
</evidence>
<dbReference type="PIRSF" id="PIRSF001092">
    <property type="entry name" value="Alpha-L-fucosidase"/>
    <property type="match status" value="1"/>
</dbReference>
<comment type="function">
    <text evidence="1">Alpha-L-fucosidase is responsible for hydrolyzing the alpha-1,6-linked fucose joined to the reducing-end N-acetylglucosamine of the carbohydrate moieties of glycoproteins.</text>
</comment>
<evidence type="ECO:0000256" key="8">
    <source>
        <dbReference type="ARBA" id="ARBA00074133"/>
    </source>
</evidence>
<dbReference type="SMART" id="SM00812">
    <property type="entry name" value="Alpha_L_fucos"/>
    <property type="match status" value="1"/>
</dbReference>
<dbReference type="PANTHER" id="PTHR10030">
    <property type="entry name" value="ALPHA-L-FUCOSIDASE"/>
    <property type="match status" value="1"/>
</dbReference>
<feature type="chain" id="PRO_5040557032" description="Putative alpha-L-fucosidase" evidence="10">
    <location>
        <begin position="19"/>
        <end position="466"/>
    </location>
</feature>
<dbReference type="OrthoDB" id="6039950at2759"/>
<dbReference type="GO" id="GO:0004560">
    <property type="term" value="F:alpha-L-fucosidase activity"/>
    <property type="evidence" value="ECO:0007669"/>
    <property type="project" value="UniProtKB-EC"/>
</dbReference>
<evidence type="ECO:0000259" key="11">
    <source>
        <dbReference type="Pfam" id="PF01120"/>
    </source>
</evidence>
<dbReference type="AlphaFoldDB" id="A0A9R1TX96"/>
<dbReference type="GO" id="GO:0016139">
    <property type="term" value="P:glycoside catabolic process"/>
    <property type="evidence" value="ECO:0007669"/>
    <property type="project" value="TreeGrafter"/>
</dbReference>
<accession>A0A9R1TX96</accession>
<gene>
    <name evidence="14" type="primary">LOC105264321</name>
</gene>
<feature type="signal peptide" evidence="10">
    <location>
        <begin position="1"/>
        <end position="18"/>
    </location>
</feature>
<dbReference type="InterPro" id="IPR016286">
    <property type="entry name" value="FUC_metazoa-typ"/>
</dbReference>
<dbReference type="InterPro" id="IPR031919">
    <property type="entry name" value="Fucosidase_C"/>
</dbReference>
<dbReference type="PANTHER" id="PTHR10030:SF37">
    <property type="entry name" value="ALPHA-L-FUCOSIDASE-RELATED"/>
    <property type="match status" value="1"/>
</dbReference>
<dbReference type="EC" id="3.2.1.51" evidence="3"/>
<dbReference type="Gene3D" id="2.60.40.1180">
    <property type="entry name" value="Golgi alpha-mannosidase II"/>
    <property type="match status" value="1"/>
</dbReference>
<evidence type="ECO:0000313" key="13">
    <source>
        <dbReference type="Proteomes" id="UP000694866"/>
    </source>
</evidence>
<dbReference type="Pfam" id="PF01120">
    <property type="entry name" value="Alpha_L_fucos"/>
    <property type="match status" value="1"/>
</dbReference>
<evidence type="ECO:0000256" key="2">
    <source>
        <dbReference type="ARBA" id="ARBA00007951"/>
    </source>
</evidence>
<dbReference type="InterPro" id="IPR057739">
    <property type="entry name" value="Glyco_hydro_29_N"/>
</dbReference>
<organism evidence="13 14">
    <name type="scientific">Fopius arisanus</name>
    <dbReference type="NCBI Taxonomy" id="64838"/>
    <lineage>
        <taxon>Eukaryota</taxon>
        <taxon>Metazoa</taxon>
        <taxon>Ecdysozoa</taxon>
        <taxon>Arthropoda</taxon>
        <taxon>Hexapoda</taxon>
        <taxon>Insecta</taxon>
        <taxon>Pterygota</taxon>
        <taxon>Neoptera</taxon>
        <taxon>Endopterygota</taxon>
        <taxon>Hymenoptera</taxon>
        <taxon>Apocrita</taxon>
        <taxon>Ichneumonoidea</taxon>
        <taxon>Braconidae</taxon>
        <taxon>Opiinae</taxon>
        <taxon>Fopius</taxon>
    </lineage>
</organism>
<evidence type="ECO:0000256" key="6">
    <source>
        <dbReference type="ARBA" id="ARBA00023180"/>
    </source>
</evidence>
<name>A0A9R1TX96_9HYME</name>
<dbReference type="KEGG" id="fas:105264321"/>
<keyword evidence="7 10" id="KW-0326">Glycosidase</keyword>
<feature type="domain" description="Glycoside hydrolase family 29 N-terminal" evidence="11">
    <location>
        <begin position="40"/>
        <end position="374"/>
    </location>
</feature>
<evidence type="ECO:0000256" key="7">
    <source>
        <dbReference type="ARBA" id="ARBA00023295"/>
    </source>
</evidence>
<keyword evidence="13" id="KW-1185">Reference proteome</keyword>
<evidence type="ECO:0000256" key="9">
    <source>
        <dbReference type="ARBA" id="ARBA00081661"/>
    </source>
</evidence>
<evidence type="ECO:0000256" key="1">
    <source>
        <dbReference type="ARBA" id="ARBA00004071"/>
    </source>
</evidence>
<dbReference type="InterPro" id="IPR000933">
    <property type="entry name" value="Glyco_hydro_29"/>
</dbReference>
<dbReference type="GO" id="GO:0005764">
    <property type="term" value="C:lysosome"/>
    <property type="evidence" value="ECO:0007669"/>
    <property type="project" value="TreeGrafter"/>
</dbReference>
<evidence type="ECO:0000256" key="3">
    <source>
        <dbReference type="ARBA" id="ARBA00012662"/>
    </source>
</evidence>
<dbReference type="PRINTS" id="PR00741">
    <property type="entry name" value="GLHYDRLASE29"/>
</dbReference>
<feature type="domain" description="Alpha-L-fucosidase C-terminal" evidence="12">
    <location>
        <begin position="385"/>
        <end position="463"/>
    </location>
</feature>
<evidence type="ECO:0000256" key="5">
    <source>
        <dbReference type="ARBA" id="ARBA00022801"/>
    </source>
</evidence>
<comment type="similarity">
    <text evidence="2 10">Belongs to the glycosyl hydrolase 29 family.</text>
</comment>
<evidence type="ECO:0000259" key="12">
    <source>
        <dbReference type="Pfam" id="PF16757"/>
    </source>
</evidence>
<proteinExistence type="inferred from homology"/>
<dbReference type="Gene3D" id="3.20.20.80">
    <property type="entry name" value="Glycosidases"/>
    <property type="match status" value="1"/>
</dbReference>
<keyword evidence="5 10" id="KW-0378">Hydrolase</keyword>
<dbReference type="FunFam" id="3.20.20.80:FF:000027">
    <property type="entry name" value="Alpha-L-fucosidase"/>
    <property type="match status" value="1"/>
</dbReference>
<dbReference type="InterPro" id="IPR017853">
    <property type="entry name" value="GH"/>
</dbReference>